<dbReference type="InterPro" id="IPR039422">
    <property type="entry name" value="MarR/SlyA-like"/>
</dbReference>
<dbReference type="PANTHER" id="PTHR33164">
    <property type="entry name" value="TRANSCRIPTIONAL REGULATOR, MARR FAMILY"/>
    <property type="match status" value="1"/>
</dbReference>
<evidence type="ECO:0000259" key="1">
    <source>
        <dbReference type="PROSITE" id="PS50995"/>
    </source>
</evidence>
<keyword evidence="2" id="KW-0238">DNA-binding</keyword>
<dbReference type="Proteomes" id="UP000182764">
    <property type="component" value="Unassembled WGS sequence"/>
</dbReference>
<dbReference type="PRINTS" id="PR00598">
    <property type="entry name" value="HTHMARR"/>
</dbReference>
<dbReference type="GO" id="GO:0003677">
    <property type="term" value="F:DNA binding"/>
    <property type="evidence" value="ECO:0007669"/>
    <property type="project" value="UniProtKB-KW"/>
</dbReference>
<dbReference type="InterPro" id="IPR036390">
    <property type="entry name" value="WH_DNA-bd_sf"/>
</dbReference>
<dbReference type="GO" id="GO:0006950">
    <property type="term" value="P:response to stress"/>
    <property type="evidence" value="ECO:0007669"/>
    <property type="project" value="TreeGrafter"/>
</dbReference>
<feature type="domain" description="HTH marR-type" evidence="1">
    <location>
        <begin position="1"/>
        <end position="137"/>
    </location>
</feature>
<proteinExistence type="predicted"/>
<dbReference type="InterPro" id="IPR036388">
    <property type="entry name" value="WH-like_DNA-bd_sf"/>
</dbReference>
<gene>
    <name evidence="2" type="ORF">SAMN04487839_10925</name>
</gene>
<protein>
    <submittedName>
        <fullName evidence="2">DNA-binding transcriptional regulator, MarR family</fullName>
    </submittedName>
</protein>
<dbReference type="EMBL" id="FOBM01000009">
    <property type="protein sequence ID" value="SEM26031.1"/>
    <property type="molecule type" value="Genomic_DNA"/>
</dbReference>
<dbReference type="Gene3D" id="1.10.10.10">
    <property type="entry name" value="Winged helix-like DNA-binding domain superfamily/Winged helix DNA-binding domain"/>
    <property type="match status" value="1"/>
</dbReference>
<evidence type="ECO:0000313" key="2">
    <source>
        <dbReference type="EMBL" id="SEM26031.1"/>
    </source>
</evidence>
<dbReference type="PANTHER" id="PTHR33164:SF43">
    <property type="entry name" value="HTH-TYPE TRANSCRIPTIONAL REPRESSOR YETL"/>
    <property type="match status" value="1"/>
</dbReference>
<dbReference type="GO" id="GO:0003700">
    <property type="term" value="F:DNA-binding transcription factor activity"/>
    <property type="evidence" value="ECO:0007669"/>
    <property type="project" value="InterPro"/>
</dbReference>
<dbReference type="RefSeq" id="WP_074581216.1">
    <property type="nucleotide sequence ID" value="NZ_FNFJ01000002.1"/>
</dbReference>
<dbReference type="PROSITE" id="PS50995">
    <property type="entry name" value="HTH_MARR_2"/>
    <property type="match status" value="1"/>
</dbReference>
<dbReference type="SMART" id="SM00347">
    <property type="entry name" value="HTH_MARR"/>
    <property type="match status" value="1"/>
</dbReference>
<sequence>MHLDRVAILVKRAALQADKVQAPILQSHDLTVAQYKFLKNLYNAPKDSVRVMDLENTFSMTHSTVIDILRVLEKKEYTTRIVNPQDARSKIVSLTDKAYAEQKELEALGEKMEKVVTENLTEDEKEQLILLLKKLIGEE</sequence>
<dbReference type="Pfam" id="PF01047">
    <property type="entry name" value="MarR"/>
    <property type="match status" value="1"/>
</dbReference>
<evidence type="ECO:0000313" key="3">
    <source>
        <dbReference type="Proteomes" id="UP000182764"/>
    </source>
</evidence>
<dbReference type="SUPFAM" id="SSF46785">
    <property type="entry name" value="Winged helix' DNA-binding domain"/>
    <property type="match status" value="1"/>
</dbReference>
<accession>A0A1H7WX69</accession>
<name>A0A1H7WX69_9STRE</name>
<reference evidence="2 3" key="1">
    <citation type="submission" date="2016-10" db="EMBL/GenBank/DDBJ databases">
        <authorList>
            <person name="de Groot N.N."/>
        </authorList>
    </citation>
    <scope>NUCLEOTIDE SEQUENCE [LARGE SCALE GENOMIC DNA]</scope>
    <source>
        <strain evidence="2 3">VTM1R29</strain>
    </source>
</reference>
<dbReference type="AlphaFoldDB" id="A0A1H7WX69"/>
<dbReference type="InterPro" id="IPR000835">
    <property type="entry name" value="HTH_MarR-typ"/>
</dbReference>
<organism evidence="2 3">
    <name type="scientific">Streptococcus gallolyticus</name>
    <dbReference type="NCBI Taxonomy" id="315405"/>
    <lineage>
        <taxon>Bacteria</taxon>
        <taxon>Bacillati</taxon>
        <taxon>Bacillota</taxon>
        <taxon>Bacilli</taxon>
        <taxon>Lactobacillales</taxon>
        <taxon>Streptococcaceae</taxon>
        <taxon>Streptococcus</taxon>
    </lineage>
</organism>